<feature type="compositionally biased region" description="Polar residues" evidence="1">
    <location>
        <begin position="46"/>
        <end position="59"/>
    </location>
</feature>
<dbReference type="Proteomes" id="UP000011632">
    <property type="component" value="Unassembled WGS sequence"/>
</dbReference>
<evidence type="ECO:0000313" key="3">
    <source>
        <dbReference type="Proteomes" id="UP000011632"/>
    </source>
</evidence>
<dbReference type="EMBL" id="AOID01000060">
    <property type="protein sequence ID" value="ELY63459.1"/>
    <property type="molecule type" value="Genomic_DNA"/>
</dbReference>
<gene>
    <name evidence="2" type="ORF">C489_18636</name>
</gene>
<feature type="compositionally biased region" description="Basic and acidic residues" evidence="1">
    <location>
        <begin position="63"/>
        <end position="78"/>
    </location>
</feature>
<name>L9XNT8_9EURY</name>
<evidence type="ECO:0000256" key="1">
    <source>
        <dbReference type="SAM" id="MobiDB-lite"/>
    </source>
</evidence>
<comment type="caution">
    <text evidence="2">The sequence shown here is derived from an EMBL/GenBank/DDBJ whole genome shotgun (WGS) entry which is preliminary data.</text>
</comment>
<accession>L9XNT8</accession>
<proteinExistence type="predicted"/>
<evidence type="ECO:0000313" key="2">
    <source>
        <dbReference type="EMBL" id="ELY63459.1"/>
    </source>
</evidence>
<keyword evidence="3" id="KW-1185">Reference proteome</keyword>
<feature type="region of interest" description="Disordered" evidence="1">
    <location>
        <begin position="1"/>
        <end position="91"/>
    </location>
</feature>
<organism evidence="2 3">
    <name type="scientific">Natrinema versiforme JCM 10478</name>
    <dbReference type="NCBI Taxonomy" id="1227496"/>
    <lineage>
        <taxon>Archaea</taxon>
        <taxon>Methanobacteriati</taxon>
        <taxon>Methanobacteriota</taxon>
        <taxon>Stenosarchaea group</taxon>
        <taxon>Halobacteria</taxon>
        <taxon>Halobacteriales</taxon>
        <taxon>Natrialbaceae</taxon>
        <taxon>Natrinema</taxon>
    </lineage>
</organism>
<sequence>MFTDAVFDSNATEAIDQTATSSTSGSMSGNSTHEIQHPSESDSDNDATNNESESDSSATGRPLKTDRSNNPRNEDQPYRRKHVSDQLSTLTAQVDQLEQQLADQSQSTAPSASLAPELAHKVAHACLRSDSISEDEELQILRELMGVDSD</sequence>
<protein>
    <submittedName>
        <fullName evidence="2">Regulatory protein MarR</fullName>
    </submittedName>
</protein>
<dbReference type="AlphaFoldDB" id="L9XNT8"/>
<reference evidence="2 3" key="1">
    <citation type="journal article" date="2014" name="PLoS Genet.">
        <title>Phylogenetically driven sequencing of extremely halophilic archaea reveals strategies for static and dynamic osmo-response.</title>
        <authorList>
            <person name="Becker E.A."/>
            <person name="Seitzer P.M."/>
            <person name="Tritt A."/>
            <person name="Larsen D."/>
            <person name="Krusor M."/>
            <person name="Yao A.I."/>
            <person name="Wu D."/>
            <person name="Madern D."/>
            <person name="Eisen J.A."/>
            <person name="Darling A.E."/>
            <person name="Facciotti M.T."/>
        </authorList>
    </citation>
    <scope>NUCLEOTIDE SEQUENCE [LARGE SCALE GENOMIC DNA]</scope>
    <source>
        <strain evidence="2 3">JCM 10478</strain>
    </source>
</reference>
<feature type="compositionally biased region" description="Low complexity" evidence="1">
    <location>
        <begin position="18"/>
        <end position="32"/>
    </location>
</feature>